<dbReference type="SUPFAM" id="SSF56112">
    <property type="entry name" value="Protein kinase-like (PK-like)"/>
    <property type="match status" value="1"/>
</dbReference>
<organism evidence="2 3">
    <name type="scientific">Aspergillus steynii IBT 23096</name>
    <dbReference type="NCBI Taxonomy" id="1392250"/>
    <lineage>
        <taxon>Eukaryota</taxon>
        <taxon>Fungi</taxon>
        <taxon>Dikarya</taxon>
        <taxon>Ascomycota</taxon>
        <taxon>Pezizomycotina</taxon>
        <taxon>Eurotiomycetes</taxon>
        <taxon>Eurotiomycetidae</taxon>
        <taxon>Eurotiales</taxon>
        <taxon>Aspergillaceae</taxon>
        <taxon>Aspergillus</taxon>
        <taxon>Aspergillus subgen. Circumdati</taxon>
    </lineage>
</organism>
<keyword evidence="3" id="KW-1185">Reference proteome</keyword>
<dbReference type="Proteomes" id="UP000234275">
    <property type="component" value="Unassembled WGS sequence"/>
</dbReference>
<dbReference type="VEuPathDB" id="FungiDB:P170DRAFT_456429"/>
<dbReference type="InterPro" id="IPR002575">
    <property type="entry name" value="Aminoglycoside_PTrfase"/>
</dbReference>
<gene>
    <name evidence="2" type="ORF">P170DRAFT_456429</name>
</gene>
<evidence type="ECO:0000313" key="3">
    <source>
        <dbReference type="Proteomes" id="UP000234275"/>
    </source>
</evidence>
<evidence type="ECO:0000259" key="1">
    <source>
        <dbReference type="Pfam" id="PF01636"/>
    </source>
</evidence>
<dbReference type="EMBL" id="MSFO01000005">
    <property type="protein sequence ID" value="PLB47592.1"/>
    <property type="molecule type" value="Genomic_DNA"/>
</dbReference>
<dbReference type="PANTHER" id="PTHR21310:SF15">
    <property type="entry name" value="AMINOGLYCOSIDE PHOSPHOTRANSFERASE DOMAIN-CONTAINING PROTEIN"/>
    <property type="match status" value="1"/>
</dbReference>
<evidence type="ECO:0000313" key="2">
    <source>
        <dbReference type="EMBL" id="PLB47592.1"/>
    </source>
</evidence>
<dbReference type="InterPro" id="IPR051678">
    <property type="entry name" value="AGP_Transferase"/>
</dbReference>
<dbReference type="OrthoDB" id="2906425at2759"/>
<dbReference type="GeneID" id="36559317"/>
<proteinExistence type="predicted"/>
<sequence length="252" mass="29113">MAKEHKFRATSCLLPLRLWIGKRLFAAVGPRGVRVSPSRFIKGPCPRSELAALKFVAEHTTVPVPRIFNSHLYDGIFYIEMGYVRGMNLEEAWYYEGIFASAELDSVLDHRVGSHPFGPFTSHEAFHSCIRAAVPIENCSEVIGTEVTKCHSRHYQSCFTHADIAPRNIMVDNGKVSAIVDWQFGGWYPEYWEYTKAHYAQIDRPEWFNRLENAMERYDDELNAERILWSRLDEPQLLLRGKEHLILSPDRV</sequence>
<dbReference type="AlphaFoldDB" id="A0A2I2G3Y5"/>
<name>A0A2I2G3Y5_9EURO</name>
<dbReference type="CDD" id="cd05120">
    <property type="entry name" value="APH_ChoK_like"/>
    <property type="match status" value="1"/>
</dbReference>
<feature type="domain" description="Aminoglycoside phosphotransferase" evidence="1">
    <location>
        <begin position="48"/>
        <end position="219"/>
    </location>
</feature>
<dbReference type="Pfam" id="PF01636">
    <property type="entry name" value="APH"/>
    <property type="match status" value="1"/>
</dbReference>
<dbReference type="RefSeq" id="XP_024702894.1">
    <property type="nucleotide sequence ID" value="XM_024851618.1"/>
</dbReference>
<dbReference type="PANTHER" id="PTHR21310">
    <property type="entry name" value="AMINOGLYCOSIDE PHOSPHOTRANSFERASE-RELATED-RELATED"/>
    <property type="match status" value="1"/>
</dbReference>
<protein>
    <recommendedName>
        <fullName evidence="1">Aminoglycoside phosphotransferase domain-containing protein</fullName>
    </recommendedName>
</protein>
<comment type="caution">
    <text evidence="2">The sequence shown here is derived from an EMBL/GenBank/DDBJ whole genome shotgun (WGS) entry which is preliminary data.</text>
</comment>
<dbReference type="STRING" id="1392250.A0A2I2G3Y5"/>
<accession>A0A2I2G3Y5</accession>
<dbReference type="Gene3D" id="3.90.1200.10">
    <property type="match status" value="1"/>
</dbReference>
<dbReference type="InterPro" id="IPR011009">
    <property type="entry name" value="Kinase-like_dom_sf"/>
</dbReference>
<reference evidence="2 3" key="1">
    <citation type="submission" date="2016-12" db="EMBL/GenBank/DDBJ databases">
        <title>The genomes of Aspergillus section Nigri reveals drivers in fungal speciation.</title>
        <authorList>
            <consortium name="DOE Joint Genome Institute"/>
            <person name="Vesth T.C."/>
            <person name="Nybo J."/>
            <person name="Theobald S."/>
            <person name="Brandl J."/>
            <person name="Frisvad J.C."/>
            <person name="Nielsen K.F."/>
            <person name="Lyhne E.K."/>
            <person name="Kogle M.E."/>
            <person name="Kuo A."/>
            <person name="Riley R."/>
            <person name="Clum A."/>
            <person name="Nolan M."/>
            <person name="Lipzen A."/>
            <person name="Salamov A."/>
            <person name="Henrissat B."/>
            <person name="Wiebenga A."/>
            <person name="De Vries R.P."/>
            <person name="Grigoriev I.V."/>
            <person name="Mortensen U.H."/>
            <person name="Andersen M.R."/>
            <person name="Baker S.E."/>
        </authorList>
    </citation>
    <scope>NUCLEOTIDE SEQUENCE [LARGE SCALE GENOMIC DNA]</scope>
    <source>
        <strain evidence="2 3">IBT 23096</strain>
    </source>
</reference>